<dbReference type="SUPFAM" id="SSF56925">
    <property type="entry name" value="OMPA-like"/>
    <property type="match status" value="1"/>
</dbReference>
<organism evidence="2 3">
    <name type="scientific">Nibribacter koreensis</name>
    <dbReference type="NCBI Taxonomy" id="1084519"/>
    <lineage>
        <taxon>Bacteria</taxon>
        <taxon>Pseudomonadati</taxon>
        <taxon>Bacteroidota</taxon>
        <taxon>Cytophagia</taxon>
        <taxon>Cytophagales</taxon>
        <taxon>Hymenobacteraceae</taxon>
        <taxon>Nibribacter</taxon>
    </lineage>
</organism>
<accession>A0ABP8F6C4</accession>
<name>A0ABP8F6C4_9BACT</name>
<dbReference type="InterPro" id="IPR011250">
    <property type="entry name" value="OMP/PagP_B-barrel"/>
</dbReference>
<dbReference type="InterPro" id="IPR025665">
    <property type="entry name" value="Beta-barrel_OMP_2"/>
</dbReference>
<gene>
    <name evidence="2" type="ORF">GCM10023183_02850</name>
</gene>
<protein>
    <recommendedName>
        <fullName evidence="1">Outer membrane protein beta-barrel domain-containing protein</fullName>
    </recommendedName>
</protein>
<feature type="domain" description="Outer membrane protein beta-barrel" evidence="1">
    <location>
        <begin position="3"/>
        <end position="154"/>
    </location>
</feature>
<proteinExistence type="predicted"/>
<comment type="caution">
    <text evidence="2">The sequence shown here is derived from an EMBL/GenBank/DDBJ whole genome shotgun (WGS) entry which is preliminary data.</text>
</comment>
<dbReference type="Pfam" id="PF13568">
    <property type="entry name" value="OMP_b-brl_2"/>
    <property type="match status" value="1"/>
</dbReference>
<evidence type="ECO:0000313" key="2">
    <source>
        <dbReference type="EMBL" id="GAA4296212.1"/>
    </source>
</evidence>
<dbReference type="EMBL" id="BAABGX010000001">
    <property type="protein sequence ID" value="GAA4296212.1"/>
    <property type="molecule type" value="Genomic_DNA"/>
</dbReference>
<sequence length="186" mass="20022">MVQAQAQFALGLKAGISSSSVDIKNASSNTAQFKDEDNITGFHAGAFARVQLGGFFVQPEGVFSASGGKVEIQEAVSGDKKVEEMGFSHLDVPVLVGYNFLKVARLYAGPVASILVSSDFGDEKIDQYFDSADWGYQVGAGLDISRLTLDVRYERLTRTYADDAANKFDVAGKQIIFSLGYKLIGN</sequence>
<reference evidence="3" key="1">
    <citation type="journal article" date="2019" name="Int. J. Syst. Evol. Microbiol.">
        <title>The Global Catalogue of Microorganisms (GCM) 10K type strain sequencing project: providing services to taxonomists for standard genome sequencing and annotation.</title>
        <authorList>
            <consortium name="The Broad Institute Genomics Platform"/>
            <consortium name="The Broad Institute Genome Sequencing Center for Infectious Disease"/>
            <person name="Wu L."/>
            <person name="Ma J."/>
        </authorList>
    </citation>
    <scope>NUCLEOTIDE SEQUENCE [LARGE SCALE GENOMIC DNA]</scope>
    <source>
        <strain evidence="3">JCM 17917</strain>
    </source>
</reference>
<evidence type="ECO:0000313" key="3">
    <source>
        <dbReference type="Proteomes" id="UP001501844"/>
    </source>
</evidence>
<evidence type="ECO:0000259" key="1">
    <source>
        <dbReference type="Pfam" id="PF13568"/>
    </source>
</evidence>
<dbReference type="Proteomes" id="UP001501844">
    <property type="component" value="Unassembled WGS sequence"/>
</dbReference>
<keyword evidence="3" id="KW-1185">Reference proteome</keyword>